<organism evidence="1">
    <name type="scientific">Opuntia streptacantha</name>
    <name type="common">Prickly pear cactus</name>
    <name type="synonym">Opuntia cardona</name>
    <dbReference type="NCBI Taxonomy" id="393608"/>
    <lineage>
        <taxon>Eukaryota</taxon>
        <taxon>Viridiplantae</taxon>
        <taxon>Streptophyta</taxon>
        <taxon>Embryophyta</taxon>
        <taxon>Tracheophyta</taxon>
        <taxon>Spermatophyta</taxon>
        <taxon>Magnoliopsida</taxon>
        <taxon>eudicotyledons</taxon>
        <taxon>Gunneridae</taxon>
        <taxon>Pentapetalae</taxon>
        <taxon>Caryophyllales</taxon>
        <taxon>Cactineae</taxon>
        <taxon>Cactaceae</taxon>
        <taxon>Opuntioideae</taxon>
        <taxon>Opuntia</taxon>
    </lineage>
</organism>
<dbReference type="EMBL" id="GISG01227476">
    <property type="protein sequence ID" value="MBA4665518.1"/>
    <property type="molecule type" value="Transcribed_RNA"/>
</dbReference>
<reference evidence="1" key="1">
    <citation type="journal article" date="2013" name="J. Plant Res.">
        <title>Effect of fungi and light on seed germination of three Opuntia species from semiarid lands of central Mexico.</title>
        <authorList>
            <person name="Delgado-Sanchez P."/>
            <person name="Jimenez-Bremont J.F."/>
            <person name="Guerrero-Gonzalez Mde L."/>
            <person name="Flores J."/>
        </authorList>
    </citation>
    <scope>NUCLEOTIDE SEQUENCE</scope>
    <source>
        <tissue evidence="1">Cladode</tissue>
    </source>
</reference>
<evidence type="ECO:0000313" key="1">
    <source>
        <dbReference type="EMBL" id="MBA4665518.1"/>
    </source>
</evidence>
<accession>A0A7C9AD41</accession>
<name>A0A7C9AD41_OPUST</name>
<dbReference type="EMBL" id="GISG01227477">
    <property type="protein sequence ID" value="MBA4665519.1"/>
    <property type="molecule type" value="Transcribed_RNA"/>
</dbReference>
<dbReference type="EMBL" id="GISG01227475">
    <property type="protein sequence ID" value="MBA4665517.1"/>
    <property type="molecule type" value="Transcribed_RNA"/>
</dbReference>
<protein>
    <submittedName>
        <fullName evidence="1">Uncharacterized protein</fullName>
    </submittedName>
</protein>
<reference evidence="1" key="2">
    <citation type="submission" date="2020-07" db="EMBL/GenBank/DDBJ databases">
        <authorList>
            <person name="Vera ALvarez R."/>
            <person name="Arias-Moreno D.M."/>
            <person name="Jimenez-Jacinto V."/>
            <person name="Jimenez-Bremont J.F."/>
            <person name="Swaminathan K."/>
            <person name="Moose S.P."/>
            <person name="Guerrero-Gonzalez M.L."/>
            <person name="Marino-Ramirez L."/>
            <person name="Landsman D."/>
            <person name="Rodriguez-Kessler M."/>
            <person name="Delgado-Sanchez P."/>
        </authorList>
    </citation>
    <scope>NUCLEOTIDE SEQUENCE</scope>
    <source>
        <tissue evidence="1">Cladode</tissue>
    </source>
</reference>
<proteinExistence type="predicted"/>
<dbReference type="AlphaFoldDB" id="A0A7C9AD41"/>
<sequence>MTESHSVFYLSPSLLVEPILHLLHKVVPVTFRFCIYDKFLQNGPFIKSTDISKIFKMLLCDQSNQPELMRSESIQLKSWTHIKKYSFKLFRISSLSRELKISISVSE</sequence>